<evidence type="ECO:0000313" key="3">
    <source>
        <dbReference type="Proteomes" id="UP000199400"/>
    </source>
</evidence>
<feature type="compositionally biased region" description="Low complexity" evidence="1">
    <location>
        <begin position="53"/>
        <end position="66"/>
    </location>
</feature>
<accession>A0A1I2ISS7</accession>
<keyword evidence="3" id="KW-1185">Reference proteome</keyword>
<dbReference type="EMBL" id="FOMX01000078">
    <property type="protein sequence ID" value="SFF44688.1"/>
    <property type="molecule type" value="Genomic_DNA"/>
</dbReference>
<dbReference type="Proteomes" id="UP000199400">
    <property type="component" value="Unassembled WGS sequence"/>
</dbReference>
<reference evidence="3" key="1">
    <citation type="submission" date="2016-10" db="EMBL/GenBank/DDBJ databases">
        <authorList>
            <person name="Varghese N."/>
            <person name="Submissions S."/>
        </authorList>
    </citation>
    <scope>NUCLEOTIDE SEQUENCE [LARGE SCALE GENOMIC DNA]</scope>
    <source>
        <strain evidence="3">ATCC 25963</strain>
    </source>
</reference>
<dbReference type="AlphaFoldDB" id="A0A1I2ISS7"/>
<evidence type="ECO:0000313" key="2">
    <source>
        <dbReference type="EMBL" id="SFF44688.1"/>
    </source>
</evidence>
<evidence type="ECO:0000256" key="1">
    <source>
        <dbReference type="SAM" id="MobiDB-lite"/>
    </source>
</evidence>
<feature type="region of interest" description="Disordered" evidence="1">
    <location>
        <begin position="1"/>
        <end position="22"/>
    </location>
</feature>
<name>A0A1I2ISS7_9BACT</name>
<feature type="compositionally biased region" description="Pro residues" evidence="1">
    <location>
        <begin position="73"/>
        <end position="87"/>
    </location>
</feature>
<proteinExistence type="predicted"/>
<feature type="region of interest" description="Disordered" evidence="1">
    <location>
        <begin position="42"/>
        <end position="108"/>
    </location>
</feature>
<protein>
    <submittedName>
        <fullName evidence="2">Uncharacterized protein</fullName>
    </submittedName>
</protein>
<sequence length="108" mass="11106">MSLWTTLGIPAAEKTSAQRGSVTVVRSGPAKISVANTPSSTLARIAGNPNVNRSAPTAARSRSSGSNVLNMNTPPPLQSPSPRPGAPELPEFGLLEGGRASQDFPENT</sequence>
<organism evidence="2 3">
    <name type="scientific">Nannocystis exedens</name>
    <dbReference type="NCBI Taxonomy" id="54"/>
    <lineage>
        <taxon>Bacteria</taxon>
        <taxon>Pseudomonadati</taxon>
        <taxon>Myxococcota</taxon>
        <taxon>Polyangia</taxon>
        <taxon>Nannocystales</taxon>
        <taxon>Nannocystaceae</taxon>
        <taxon>Nannocystis</taxon>
    </lineage>
</organism>
<gene>
    <name evidence="2" type="ORF">SAMN02745121_08915</name>
</gene>